<feature type="region of interest" description="Disordered" evidence="1">
    <location>
        <begin position="437"/>
        <end position="466"/>
    </location>
</feature>
<dbReference type="EMBL" id="JAAGAX010000003">
    <property type="protein sequence ID" value="KAF2318393.1"/>
    <property type="molecule type" value="Genomic_DNA"/>
</dbReference>
<evidence type="ECO:0000313" key="4">
    <source>
        <dbReference type="Proteomes" id="UP000467840"/>
    </source>
</evidence>
<comment type="caution">
    <text evidence="3">The sequence shown here is derived from an EMBL/GenBank/DDBJ whole genome shotgun (WGS) entry which is preliminary data.</text>
</comment>
<name>A0A6A6N1Q6_HEVBR</name>
<feature type="compositionally biased region" description="Polar residues" evidence="1">
    <location>
        <begin position="438"/>
        <end position="452"/>
    </location>
</feature>
<feature type="compositionally biased region" description="Basic and acidic residues" evidence="1">
    <location>
        <begin position="54"/>
        <end position="75"/>
    </location>
</feature>
<dbReference type="InterPro" id="IPR005380">
    <property type="entry name" value="XS_domain"/>
</dbReference>
<feature type="compositionally biased region" description="Basic and acidic residues" evidence="1">
    <location>
        <begin position="23"/>
        <end position="44"/>
    </location>
</feature>
<dbReference type="PANTHER" id="PTHR46619:SF4">
    <property type="entry name" value="XS DOMAIN-CONTAINING PROTEIN-RELATED"/>
    <property type="match status" value="1"/>
</dbReference>
<evidence type="ECO:0000313" key="3">
    <source>
        <dbReference type="EMBL" id="KAF2318393.1"/>
    </source>
</evidence>
<dbReference type="PANTHER" id="PTHR46619">
    <property type="entry name" value="RNA RECOGNITION MOTIF XS DOMAIN PROTEIN-RELATED"/>
    <property type="match status" value="1"/>
</dbReference>
<feature type="compositionally biased region" description="Polar residues" evidence="1">
    <location>
        <begin position="617"/>
        <end position="626"/>
    </location>
</feature>
<dbReference type="Proteomes" id="UP000467840">
    <property type="component" value="Chromosome 10"/>
</dbReference>
<dbReference type="GO" id="GO:0031047">
    <property type="term" value="P:regulatory ncRNA-mediated gene silencing"/>
    <property type="evidence" value="ECO:0007669"/>
    <property type="project" value="InterPro"/>
</dbReference>
<accession>A0A6A6N1Q6</accession>
<feature type="region of interest" description="Disordered" evidence="1">
    <location>
        <begin position="615"/>
        <end position="635"/>
    </location>
</feature>
<feature type="region of interest" description="Disordered" evidence="1">
    <location>
        <begin position="937"/>
        <end position="971"/>
    </location>
</feature>
<organism evidence="3 4">
    <name type="scientific">Hevea brasiliensis</name>
    <name type="common">Para rubber tree</name>
    <name type="synonym">Siphonia brasiliensis</name>
    <dbReference type="NCBI Taxonomy" id="3981"/>
    <lineage>
        <taxon>Eukaryota</taxon>
        <taxon>Viridiplantae</taxon>
        <taxon>Streptophyta</taxon>
        <taxon>Embryophyta</taxon>
        <taxon>Tracheophyta</taxon>
        <taxon>Spermatophyta</taxon>
        <taxon>Magnoliopsida</taxon>
        <taxon>eudicotyledons</taxon>
        <taxon>Gunneridae</taxon>
        <taxon>Pentapetalae</taxon>
        <taxon>rosids</taxon>
        <taxon>fabids</taxon>
        <taxon>Malpighiales</taxon>
        <taxon>Euphorbiaceae</taxon>
        <taxon>Crotonoideae</taxon>
        <taxon>Micrandreae</taxon>
        <taxon>Hevea</taxon>
    </lineage>
</organism>
<feature type="compositionally biased region" description="Basic and acidic residues" evidence="1">
    <location>
        <begin position="941"/>
        <end position="953"/>
    </location>
</feature>
<dbReference type="AlphaFoldDB" id="A0A6A6N1Q6"/>
<dbReference type="Gene3D" id="3.30.70.2890">
    <property type="entry name" value="XS domain"/>
    <property type="match status" value="1"/>
</dbReference>
<evidence type="ECO:0000259" key="2">
    <source>
        <dbReference type="Pfam" id="PF03468"/>
    </source>
</evidence>
<gene>
    <name evidence="3" type="ORF">GH714_006522</name>
</gene>
<evidence type="ECO:0000256" key="1">
    <source>
        <dbReference type="SAM" id="MobiDB-lite"/>
    </source>
</evidence>
<sequence length="992" mass="114559">MQSRRQGDDYVTVSPSSKPRNQHRYEVGHDSYSVSRRDALDRSPRVQRSLSPHSKIDGSRRILLREGRSGSNERREYGWHLGAGRSDEVCPGSPPFLQEHRKPQFDEGVVHRKYEYADDINYEDGKSNRLKHVYGAEIDAHGRWNYKRVASSTSRFHSSPSYGKTSEHLQLPSRHMDVSQFENEKLRYREPISPDKIPVMELYKGENPVFCSREDSYTMNPSPRFKGFGSSQSKDFAGTSSGVSRSEFLSSFRDCVPLSASDEYPRNSMKLTEPLDLSTYGQRSAVDLRNVETGKRIMTSFPHGAYSPNRKEHDDYLYPKSQGLVNEDVVYPSDELHRMMPPRAQLDHDVARADFEYGELSRMSVMHPIEENIDPTQDFYRNRRNNTTWDHTIGKQAAMEDLNSSRILYAPKHSGEYLGSEYSQVEFGRRVSRDNETSHLGVTQDQQTSHLRSNYGFGRDAGPQFEKDRLRDPVMPMYDLEMQKFSIKRQRMEDFPIYKPSDKLLKRNYSVDDDLNCCDPRGIVSRKRYAQLECKDVYDSGEEWIEENPSALHPYRTQRFDHNAYRKVKREYDGQDRYGDFASEDWLSSQDSLVHSQKHSNRHYKPSVKYMKGHPRSGSSSWYNSHQPDKRSGIHIKHKTWKRNEDYDDNEQVNDDDPSEGWVNMADTEQCEDSEEFKQLVHEAFLDYSKKLNLSSAVRRRYKEQGKAGSLFCIVCGRSSSKDFMDTQRLVTHAFMSHKVGLRAQHLGLHKAICILMGWNTYVPCDMRTWVPDVLPEAEAWAQKEDLMIWPPLVIIHNISMSNVNPEQQKVIPIEGVEAFLRGKGFVGGKIKVCLGKPADQSVILIKFLGTFTGLGNAERLHKYFAENKHGREEFEQKTSNAIKSSNGFEADLQGDKLEESLLYGYMGIADDLDKLDFNTKKWILVKSRKDIQDLENAPVKTDDRDEKAKEQVPEADGSNLMPWSESHRRHSIQCEVHKAPEYEVEPQEVIS</sequence>
<protein>
    <recommendedName>
        <fullName evidence="2">XS domain-containing protein</fullName>
    </recommendedName>
</protein>
<reference evidence="3 4" key="1">
    <citation type="journal article" date="2020" name="Mol. Plant">
        <title>The Chromosome-Based Rubber Tree Genome Provides New Insights into Spurge Genome Evolution and Rubber Biosynthesis.</title>
        <authorList>
            <person name="Liu J."/>
            <person name="Shi C."/>
            <person name="Shi C.C."/>
            <person name="Li W."/>
            <person name="Zhang Q.J."/>
            <person name="Zhang Y."/>
            <person name="Li K."/>
            <person name="Lu H.F."/>
            <person name="Shi C."/>
            <person name="Zhu S.T."/>
            <person name="Xiao Z.Y."/>
            <person name="Nan H."/>
            <person name="Yue Y."/>
            <person name="Zhu X.G."/>
            <person name="Wu Y."/>
            <person name="Hong X.N."/>
            <person name="Fan G.Y."/>
            <person name="Tong Y."/>
            <person name="Zhang D."/>
            <person name="Mao C.L."/>
            <person name="Liu Y.L."/>
            <person name="Hao S.J."/>
            <person name="Liu W.Q."/>
            <person name="Lv M.Q."/>
            <person name="Zhang H.B."/>
            <person name="Liu Y."/>
            <person name="Hu-Tang G.R."/>
            <person name="Wang J.P."/>
            <person name="Wang J.H."/>
            <person name="Sun Y.H."/>
            <person name="Ni S.B."/>
            <person name="Chen W.B."/>
            <person name="Zhang X.C."/>
            <person name="Jiao Y.N."/>
            <person name="Eichler E.E."/>
            <person name="Li G.H."/>
            <person name="Liu X."/>
            <person name="Gao L.Z."/>
        </authorList>
    </citation>
    <scope>NUCLEOTIDE SEQUENCE [LARGE SCALE GENOMIC DNA]</scope>
    <source>
        <strain evidence="4">cv. GT1</strain>
        <tissue evidence="3">Leaf</tissue>
    </source>
</reference>
<keyword evidence="4" id="KW-1185">Reference proteome</keyword>
<dbReference type="InterPro" id="IPR038588">
    <property type="entry name" value="XS_domain_sf"/>
</dbReference>
<proteinExistence type="predicted"/>
<feature type="domain" description="XS" evidence="2">
    <location>
        <begin position="785"/>
        <end position="914"/>
    </location>
</feature>
<dbReference type="Pfam" id="PF03468">
    <property type="entry name" value="XS"/>
    <property type="match status" value="1"/>
</dbReference>
<feature type="region of interest" description="Disordered" evidence="1">
    <location>
        <begin position="1"/>
        <end position="75"/>
    </location>
</feature>